<feature type="compositionally biased region" description="Basic and acidic residues" evidence="5">
    <location>
        <begin position="666"/>
        <end position="676"/>
    </location>
</feature>
<dbReference type="Proteomes" id="UP000009192">
    <property type="component" value="Unassembled WGS sequence"/>
</dbReference>
<reference evidence="8 9" key="1">
    <citation type="journal article" date="2007" name="Nature">
        <title>Evolution of genes and genomes on the Drosophila phylogeny.</title>
        <authorList>
            <consortium name="Drosophila 12 Genomes Consortium"/>
            <person name="Clark A.G."/>
            <person name="Eisen M.B."/>
            <person name="Smith D.R."/>
            <person name="Bergman C.M."/>
            <person name="Oliver B."/>
            <person name="Markow T.A."/>
            <person name="Kaufman T.C."/>
            <person name="Kellis M."/>
            <person name="Gelbart W."/>
            <person name="Iyer V.N."/>
            <person name="Pollard D.A."/>
            <person name="Sackton T.B."/>
            <person name="Larracuente A.M."/>
            <person name="Singh N.D."/>
            <person name="Abad J.P."/>
            <person name="Abt D.N."/>
            <person name="Adryan B."/>
            <person name="Aguade M."/>
            <person name="Akashi H."/>
            <person name="Anderson W.W."/>
            <person name="Aquadro C.F."/>
            <person name="Ardell D.H."/>
            <person name="Arguello R."/>
            <person name="Artieri C.G."/>
            <person name="Barbash D.A."/>
            <person name="Barker D."/>
            <person name="Barsanti P."/>
            <person name="Batterham P."/>
            <person name="Batzoglou S."/>
            <person name="Begun D."/>
            <person name="Bhutkar A."/>
            <person name="Blanco E."/>
            <person name="Bosak S.A."/>
            <person name="Bradley R.K."/>
            <person name="Brand A.D."/>
            <person name="Brent M.R."/>
            <person name="Brooks A.N."/>
            <person name="Brown R.H."/>
            <person name="Butlin R.K."/>
            <person name="Caggese C."/>
            <person name="Calvi B.R."/>
            <person name="Bernardo de Carvalho A."/>
            <person name="Caspi A."/>
            <person name="Castrezana S."/>
            <person name="Celniker S.E."/>
            <person name="Chang J.L."/>
            <person name="Chapple C."/>
            <person name="Chatterji S."/>
            <person name="Chinwalla A."/>
            <person name="Civetta A."/>
            <person name="Clifton S.W."/>
            <person name="Comeron J.M."/>
            <person name="Costello J.C."/>
            <person name="Coyne J.A."/>
            <person name="Daub J."/>
            <person name="David R.G."/>
            <person name="Delcher A.L."/>
            <person name="Delehaunty K."/>
            <person name="Do C.B."/>
            <person name="Ebling H."/>
            <person name="Edwards K."/>
            <person name="Eickbush T."/>
            <person name="Evans J.D."/>
            <person name="Filipski A."/>
            <person name="Findeiss S."/>
            <person name="Freyhult E."/>
            <person name="Fulton L."/>
            <person name="Fulton R."/>
            <person name="Garcia A.C."/>
            <person name="Gardiner A."/>
            <person name="Garfield D.A."/>
            <person name="Garvin B.E."/>
            <person name="Gibson G."/>
            <person name="Gilbert D."/>
            <person name="Gnerre S."/>
            <person name="Godfrey J."/>
            <person name="Good R."/>
            <person name="Gotea V."/>
            <person name="Gravely B."/>
            <person name="Greenberg A.J."/>
            <person name="Griffiths-Jones S."/>
            <person name="Gross S."/>
            <person name="Guigo R."/>
            <person name="Gustafson E.A."/>
            <person name="Haerty W."/>
            <person name="Hahn M.W."/>
            <person name="Halligan D.L."/>
            <person name="Halpern A.L."/>
            <person name="Halter G.M."/>
            <person name="Han M.V."/>
            <person name="Heger A."/>
            <person name="Hillier L."/>
            <person name="Hinrichs A.S."/>
            <person name="Holmes I."/>
            <person name="Hoskins R.A."/>
            <person name="Hubisz M.J."/>
            <person name="Hultmark D."/>
            <person name="Huntley M.A."/>
            <person name="Jaffe D.B."/>
            <person name="Jagadeeshan S."/>
            <person name="Jeck W.R."/>
            <person name="Johnson J."/>
            <person name="Jones C.D."/>
            <person name="Jordan W.C."/>
            <person name="Karpen G.H."/>
            <person name="Kataoka E."/>
            <person name="Keightley P.D."/>
            <person name="Kheradpour P."/>
            <person name="Kirkness E.F."/>
            <person name="Koerich L.B."/>
            <person name="Kristiansen K."/>
            <person name="Kudrna D."/>
            <person name="Kulathinal R.J."/>
            <person name="Kumar S."/>
            <person name="Kwok R."/>
            <person name="Lander E."/>
            <person name="Langley C.H."/>
            <person name="Lapoint R."/>
            <person name="Lazzaro B.P."/>
            <person name="Lee S.J."/>
            <person name="Levesque L."/>
            <person name="Li R."/>
            <person name="Lin C.F."/>
            <person name="Lin M.F."/>
            <person name="Lindblad-Toh K."/>
            <person name="Llopart A."/>
            <person name="Long M."/>
            <person name="Low L."/>
            <person name="Lozovsky E."/>
            <person name="Lu J."/>
            <person name="Luo M."/>
            <person name="Machado C.A."/>
            <person name="Makalowski W."/>
            <person name="Marzo M."/>
            <person name="Matsuda M."/>
            <person name="Matzkin L."/>
            <person name="McAllister B."/>
            <person name="McBride C.S."/>
            <person name="McKernan B."/>
            <person name="McKernan K."/>
            <person name="Mendez-Lago M."/>
            <person name="Minx P."/>
            <person name="Mollenhauer M.U."/>
            <person name="Montooth K."/>
            <person name="Mount S.M."/>
            <person name="Mu X."/>
            <person name="Myers E."/>
            <person name="Negre B."/>
            <person name="Newfeld S."/>
            <person name="Nielsen R."/>
            <person name="Noor M.A."/>
            <person name="O'Grady P."/>
            <person name="Pachter L."/>
            <person name="Papaceit M."/>
            <person name="Parisi M.J."/>
            <person name="Parisi M."/>
            <person name="Parts L."/>
            <person name="Pedersen J.S."/>
            <person name="Pesole G."/>
            <person name="Phillippy A.M."/>
            <person name="Ponting C.P."/>
            <person name="Pop M."/>
            <person name="Porcelli D."/>
            <person name="Powell J.R."/>
            <person name="Prohaska S."/>
            <person name="Pruitt K."/>
            <person name="Puig M."/>
            <person name="Quesneville H."/>
            <person name="Ram K.R."/>
            <person name="Rand D."/>
            <person name="Rasmussen M.D."/>
            <person name="Reed L.K."/>
            <person name="Reenan R."/>
            <person name="Reily A."/>
            <person name="Remington K.A."/>
            <person name="Rieger T.T."/>
            <person name="Ritchie M.G."/>
            <person name="Robin C."/>
            <person name="Rogers Y.H."/>
            <person name="Rohde C."/>
            <person name="Rozas J."/>
            <person name="Rubenfield M.J."/>
            <person name="Ruiz A."/>
            <person name="Russo S."/>
            <person name="Salzberg S.L."/>
            <person name="Sanchez-Gracia A."/>
            <person name="Saranga D.J."/>
            <person name="Sato H."/>
            <person name="Schaeffer S.W."/>
            <person name="Schatz M.C."/>
            <person name="Schlenke T."/>
            <person name="Schwartz R."/>
            <person name="Segarra C."/>
            <person name="Singh R.S."/>
            <person name="Sirot L."/>
            <person name="Sirota M."/>
            <person name="Sisneros N.B."/>
            <person name="Smith C.D."/>
            <person name="Smith T.F."/>
            <person name="Spieth J."/>
            <person name="Stage D.E."/>
            <person name="Stark A."/>
            <person name="Stephan W."/>
            <person name="Strausberg R.L."/>
            <person name="Strempel S."/>
            <person name="Sturgill D."/>
            <person name="Sutton G."/>
            <person name="Sutton G.G."/>
            <person name="Tao W."/>
            <person name="Teichmann S."/>
            <person name="Tobari Y.N."/>
            <person name="Tomimura Y."/>
            <person name="Tsolas J.M."/>
            <person name="Valente V.L."/>
            <person name="Venter E."/>
            <person name="Venter J.C."/>
            <person name="Vicario S."/>
            <person name="Vieira F.G."/>
            <person name="Vilella A.J."/>
            <person name="Villasante A."/>
            <person name="Walenz B."/>
            <person name="Wang J."/>
            <person name="Wasserman M."/>
            <person name="Watts T."/>
            <person name="Wilson D."/>
            <person name="Wilson R.K."/>
            <person name="Wing R.A."/>
            <person name="Wolfner M.F."/>
            <person name="Wong A."/>
            <person name="Wong G.K."/>
            <person name="Wu C.I."/>
            <person name="Wu G."/>
            <person name="Yamamoto D."/>
            <person name="Yang H.P."/>
            <person name="Yang S.P."/>
            <person name="Yorke J.A."/>
            <person name="Yoshida K."/>
            <person name="Zdobnov E."/>
            <person name="Zhang P."/>
            <person name="Zhang Y."/>
            <person name="Zimin A.V."/>
            <person name="Baldwin J."/>
            <person name="Abdouelleil A."/>
            <person name="Abdulkadir J."/>
            <person name="Abebe A."/>
            <person name="Abera B."/>
            <person name="Abreu J."/>
            <person name="Acer S.C."/>
            <person name="Aftuck L."/>
            <person name="Alexander A."/>
            <person name="An P."/>
            <person name="Anderson E."/>
            <person name="Anderson S."/>
            <person name="Arachi H."/>
            <person name="Azer M."/>
            <person name="Bachantsang P."/>
            <person name="Barry A."/>
            <person name="Bayul T."/>
            <person name="Berlin A."/>
            <person name="Bessette D."/>
            <person name="Bloom T."/>
            <person name="Blye J."/>
            <person name="Boguslavskiy L."/>
            <person name="Bonnet C."/>
            <person name="Boukhgalter B."/>
            <person name="Bourzgui I."/>
            <person name="Brown A."/>
            <person name="Cahill P."/>
            <person name="Channer S."/>
            <person name="Cheshatsang Y."/>
            <person name="Chuda L."/>
            <person name="Citroen M."/>
            <person name="Collymore A."/>
            <person name="Cooke P."/>
            <person name="Costello M."/>
            <person name="D'Aco K."/>
            <person name="Daza R."/>
            <person name="De Haan G."/>
            <person name="DeGray S."/>
            <person name="DeMaso C."/>
            <person name="Dhargay N."/>
            <person name="Dooley K."/>
            <person name="Dooley E."/>
            <person name="Doricent M."/>
            <person name="Dorje P."/>
            <person name="Dorjee K."/>
            <person name="Dupes A."/>
            <person name="Elong R."/>
            <person name="Falk J."/>
            <person name="Farina A."/>
            <person name="Faro S."/>
            <person name="Ferguson D."/>
            <person name="Fisher S."/>
            <person name="Foley C.D."/>
            <person name="Franke A."/>
            <person name="Friedrich D."/>
            <person name="Gadbois L."/>
            <person name="Gearin G."/>
            <person name="Gearin C.R."/>
            <person name="Giannoukos G."/>
            <person name="Goode T."/>
            <person name="Graham J."/>
            <person name="Grandbois E."/>
            <person name="Grewal S."/>
            <person name="Gyaltsen K."/>
            <person name="Hafez N."/>
            <person name="Hagos B."/>
            <person name="Hall J."/>
            <person name="Henson C."/>
            <person name="Hollinger A."/>
            <person name="Honan T."/>
            <person name="Huard M.D."/>
            <person name="Hughes L."/>
            <person name="Hurhula B."/>
            <person name="Husby M.E."/>
            <person name="Kamat A."/>
            <person name="Kanga B."/>
            <person name="Kashin S."/>
            <person name="Khazanovich D."/>
            <person name="Kisner P."/>
            <person name="Lance K."/>
            <person name="Lara M."/>
            <person name="Lee W."/>
            <person name="Lennon N."/>
            <person name="Letendre F."/>
            <person name="LeVine R."/>
            <person name="Lipovsky A."/>
            <person name="Liu X."/>
            <person name="Liu J."/>
            <person name="Liu S."/>
            <person name="Lokyitsang T."/>
            <person name="Lokyitsang Y."/>
            <person name="Lubonja R."/>
            <person name="Lui A."/>
            <person name="MacDonald P."/>
            <person name="Magnisalis V."/>
            <person name="Maru K."/>
            <person name="Matthews C."/>
            <person name="McCusker W."/>
            <person name="McDonough S."/>
            <person name="Mehta T."/>
            <person name="Meldrim J."/>
            <person name="Meneus L."/>
            <person name="Mihai O."/>
            <person name="Mihalev A."/>
            <person name="Mihova T."/>
            <person name="Mittelman R."/>
            <person name="Mlenga V."/>
            <person name="Montmayeur A."/>
            <person name="Mulrain L."/>
            <person name="Navidi A."/>
            <person name="Naylor J."/>
            <person name="Negash T."/>
            <person name="Nguyen T."/>
            <person name="Nguyen N."/>
            <person name="Nicol R."/>
            <person name="Norbu C."/>
            <person name="Norbu N."/>
            <person name="Novod N."/>
            <person name="O'Neill B."/>
            <person name="Osman S."/>
            <person name="Markiewicz E."/>
            <person name="Oyono O.L."/>
            <person name="Patti C."/>
            <person name="Phunkhang P."/>
            <person name="Pierre F."/>
            <person name="Priest M."/>
            <person name="Raghuraman S."/>
            <person name="Rege F."/>
            <person name="Reyes R."/>
            <person name="Rise C."/>
            <person name="Rogov P."/>
            <person name="Ross K."/>
            <person name="Ryan E."/>
            <person name="Settipalli S."/>
            <person name="Shea T."/>
            <person name="Sherpa N."/>
            <person name="Shi L."/>
            <person name="Shih D."/>
            <person name="Sparrow T."/>
            <person name="Spaulding J."/>
            <person name="Stalker J."/>
            <person name="Stange-Thomann N."/>
            <person name="Stavropoulos S."/>
            <person name="Stone C."/>
            <person name="Strader C."/>
            <person name="Tesfaye S."/>
            <person name="Thomson T."/>
            <person name="Thoulutsang Y."/>
            <person name="Thoulutsang D."/>
            <person name="Topham K."/>
            <person name="Topping I."/>
            <person name="Tsamla T."/>
            <person name="Vassiliev H."/>
            <person name="Vo A."/>
            <person name="Wangchuk T."/>
            <person name="Wangdi T."/>
            <person name="Weiand M."/>
            <person name="Wilkinson J."/>
            <person name="Wilson A."/>
            <person name="Yadav S."/>
            <person name="Young G."/>
            <person name="Yu Q."/>
            <person name="Zembek L."/>
            <person name="Zhong D."/>
            <person name="Zimmer A."/>
            <person name="Zwirko Z."/>
            <person name="Jaffe D.B."/>
            <person name="Alvarez P."/>
            <person name="Brockman W."/>
            <person name="Butler J."/>
            <person name="Chin C."/>
            <person name="Gnerre S."/>
            <person name="Grabherr M."/>
            <person name="Kleber M."/>
            <person name="Mauceli E."/>
            <person name="MacCallum I."/>
        </authorList>
    </citation>
    <scope>NUCLEOTIDE SEQUENCE [LARGE SCALE GENOMIC DNA]</scope>
    <source>
        <strain evidence="9">Tucson 15081-1352.22</strain>
    </source>
</reference>
<dbReference type="OMA" id="EYEQCKP"/>
<feature type="domain" description="DUF4470" evidence="6">
    <location>
        <begin position="2"/>
        <end position="113"/>
    </location>
</feature>
<dbReference type="EMBL" id="CH933808">
    <property type="protein sequence ID" value="EDW08763.1"/>
    <property type="molecule type" value="Genomic_DNA"/>
</dbReference>
<evidence type="ECO:0000313" key="8">
    <source>
        <dbReference type="EMBL" id="EDW08763.1"/>
    </source>
</evidence>
<sequence>MFWGLSSALDLYEEYLKAFKLKDEPEAEAAEQQPKALNILICGGADPRHVIKTLAKRYTHAGKPKLRIYMLDACVEIIARNMLLLGLALEPAESFSLVCKAHLFMDIYGNSLLRPSSHHYVAAKARTLLNMICDEEQLQRLAPMLNIESLKYKERDGLEMAFSYWQPQQQVYDIQRYWEQRVRALLGPRYDHREGAFDWDLSMTLKSREGQQICSQEYRYWRESGVAFVFPEYEHCKPNKTLAAGLVRNGRTFLHRGYVGDIQTGPFCGFGLRSSEERLHNSVHGDNDYRATDITERNLLEFFHELQTQTVYEHDKDISRRYGSTKLLMTPLLTHNECDANEGQLSYDKPWLPVPDVEVHFISPMEIRELQRGAPRWQNHFDVAFFAYNYYTFLSKEFFGALREQSLFVLETKLLTVERTEHIKKFEATAKELFKSAGLRPCINYQAINAKNMQLRYKKTPGGAGDDVDEFPEEPEEVKKDFDEMGDYETRKQIEEMQDERTVQSNEKAKAKLEEIQDEPQRKGLIIEEIIDKIQEVPKKKIEKNETETKGKIIELTKDNSMKDNAKQIDGLKYRTEKLEEIQDEPKRKGLIIEEIIDKIQEIPKKEPNEKETAIQEIKKGQQIELIIDNSLKEEYETEKLDVQYRVKEEGLLIREITNEATKLTVQDKDEQEPKQLDSSQQSDGSEMEFHDALSGDPGDPVDD</sequence>
<dbReference type="GO" id="GO:0005829">
    <property type="term" value="C:cytosol"/>
    <property type="evidence" value="ECO:0007669"/>
    <property type="project" value="EnsemblMetazoa"/>
</dbReference>
<gene>
    <name evidence="8" type="primary">Dmoj\GI19384</name>
    <name evidence="8" type="ORF">Dmoj_GI19384</name>
</gene>
<dbReference type="InterPro" id="IPR027974">
    <property type="entry name" value="DUF4470"/>
</dbReference>
<accession>B4KM99</accession>
<dbReference type="FunCoup" id="B4KM99">
    <property type="interactions" value="2"/>
</dbReference>
<dbReference type="GO" id="GO:0070286">
    <property type="term" value="P:axonemal dynein complex assembly"/>
    <property type="evidence" value="ECO:0007669"/>
    <property type="project" value="EnsemblMetazoa"/>
</dbReference>
<dbReference type="AlphaFoldDB" id="B4KM99"/>
<evidence type="ECO:0000256" key="3">
    <source>
        <dbReference type="ARBA" id="ARBA00022794"/>
    </source>
</evidence>
<dbReference type="KEGG" id="dmo:Dmoj_GI19384"/>
<dbReference type="PhylomeDB" id="B4KM99"/>
<evidence type="ECO:0000256" key="5">
    <source>
        <dbReference type="SAM" id="MobiDB-lite"/>
    </source>
</evidence>
<evidence type="ECO:0008006" key="10">
    <source>
        <dbReference type="Google" id="ProtNLM"/>
    </source>
</evidence>
<evidence type="ECO:0000259" key="6">
    <source>
        <dbReference type="Pfam" id="PF14737"/>
    </source>
</evidence>
<dbReference type="eggNOG" id="ENOG502QT97">
    <property type="taxonomic scope" value="Eukaryota"/>
</dbReference>
<dbReference type="PANTHER" id="PTHR22118">
    <property type="entry name" value="DYNEIN ASSEMBLY FACTOR 3, AXONEMAL"/>
    <property type="match status" value="1"/>
</dbReference>
<dbReference type="Pfam" id="PF14740">
    <property type="entry name" value="DUF4471"/>
    <property type="match status" value="1"/>
</dbReference>
<evidence type="ECO:0000256" key="1">
    <source>
        <dbReference type="ARBA" id="ARBA00010449"/>
    </source>
</evidence>
<evidence type="ECO:0000313" key="9">
    <source>
        <dbReference type="Proteomes" id="UP000009192"/>
    </source>
</evidence>
<dbReference type="PANTHER" id="PTHR22118:SF14">
    <property type="entry name" value="DYNEIN AXONEMAL ASSEMBLY FACTOR 3"/>
    <property type="match status" value="1"/>
</dbReference>
<feature type="domain" description="Dynein assembly factor 3 C-terminal" evidence="7">
    <location>
        <begin position="145"/>
        <end position="442"/>
    </location>
</feature>
<keyword evidence="9" id="KW-1185">Reference proteome</keyword>
<dbReference type="GO" id="GO:0120316">
    <property type="term" value="P:sperm flagellum assembly"/>
    <property type="evidence" value="ECO:0007669"/>
    <property type="project" value="EnsemblMetazoa"/>
</dbReference>
<dbReference type="InterPro" id="IPR039304">
    <property type="entry name" value="DNAAF3"/>
</dbReference>
<feature type="region of interest" description="Disordered" evidence="5">
    <location>
        <begin position="660"/>
        <end position="704"/>
    </location>
</feature>
<comment type="subcellular location">
    <subcellularLocation>
        <location evidence="4">Dynein axonemal particle</location>
    </subcellularLocation>
</comment>
<evidence type="ECO:0000256" key="4">
    <source>
        <dbReference type="ARBA" id="ARBA00024190"/>
    </source>
</evidence>
<proteinExistence type="inferred from homology"/>
<dbReference type="GO" id="GO:1905515">
    <property type="term" value="P:non-motile cilium assembly"/>
    <property type="evidence" value="ECO:0007669"/>
    <property type="project" value="EnsemblMetazoa"/>
</dbReference>
<evidence type="ECO:0000259" key="7">
    <source>
        <dbReference type="Pfam" id="PF14740"/>
    </source>
</evidence>
<protein>
    <recommendedName>
        <fullName evidence="10">Dynein assembly factor 3, axonemal homolog</fullName>
    </recommendedName>
</protein>
<dbReference type="InParanoid" id="B4KM99"/>
<dbReference type="Pfam" id="PF14737">
    <property type="entry name" value="DUF4470"/>
    <property type="match status" value="1"/>
</dbReference>
<dbReference type="GO" id="GO:0120293">
    <property type="term" value="C:dynein axonemal particle"/>
    <property type="evidence" value="ECO:0007669"/>
    <property type="project" value="UniProtKB-SubCell"/>
</dbReference>
<keyword evidence="2" id="KW-0963">Cytoplasm</keyword>
<comment type="similarity">
    <text evidence="1">Belongs to the DNAAF3 family.</text>
</comment>
<dbReference type="InterPro" id="IPR028235">
    <property type="entry name" value="DNAAF3_C"/>
</dbReference>
<dbReference type="OrthoDB" id="538817at2759"/>
<name>B4KM99_DROMO</name>
<organism evidence="8 9">
    <name type="scientific">Drosophila mojavensis</name>
    <name type="common">Fruit fly</name>
    <dbReference type="NCBI Taxonomy" id="7230"/>
    <lineage>
        <taxon>Eukaryota</taxon>
        <taxon>Metazoa</taxon>
        <taxon>Ecdysozoa</taxon>
        <taxon>Arthropoda</taxon>
        <taxon>Hexapoda</taxon>
        <taxon>Insecta</taxon>
        <taxon>Pterygota</taxon>
        <taxon>Neoptera</taxon>
        <taxon>Endopterygota</taxon>
        <taxon>Diptera</taxon>
        <taxon>Brachycera</taxon>
        <taxon>Muscomorpha</taxon>
        <taxon>Ephydroidea</taxon>
        <taxon>Drosophilidae</taxon>
        <taxon>Drosophila</taxon>
    </lineage>
</organism>
<keyword evidence="3" id="KW-0970">Cilium biogenesis/degradation</keyword>
<dbReference type="HOGENOM" id="CLU_024420_0_0_1"/>
<evidence type="ECO:0000256" key="2">
    <source>
        <dbReference type="ARBA" id="ARBA00022490"/>
    </source>
</evidence>